<dbReference type="Proteomes" id="UP001150217">
    <property type="component" value="Unassembled WGS sequence"/>
</dbReference>
<sequence>MVIFLALRIILVYYVFIRCFATDKDVFGRLVGVIKLKIRKSDIADVSPNCVKMNLFELRVKSLLLGRVKTERDQRVQRGRWYRIKARQVRALGKQQQRV</sequence>
<comment type="caution">
    <text evidence="1">The sequence shown here is derived from an EMBL/GenBank/DDBJ whole genome shotgun (WGS) entry which is preliminary data.</text>
</comment>
<evidence type="ECO:0008006" key="3">
    <source>
        <dbReference type="Google" id="ProtNLM"/>
    </source>
</evidence>
<name>A0ABQ8VBF1_9AGAR</name>
<evidence type="ECO:0000313" key="2">
    <source>
        <dbReference type="Proteomes" id="UP001150217"/>
    </source>
</evidence>
<reference evidence="1" key="1">
    <citation type="submission" date="2022-08" db="EMBL/GenBank/DDBJ databases">
        <title>A Global Phylogenomic Analysis of the Shiitake Genus Lentinula.</title>
        <authorList>
            <consortium name="DOE Joint Genome Institute"/>
            <person name="Sierra-Patev S."/>
            <person name="Min B."/>
            <person name="Naranjo-Ortiz M."/>
            <person name="Looney B."/>
            <person name="Konkel Z."/>
            <person name="Slot J.C."/>
            <person name="Sakamoto Y."/>
            <person name="Steenwyk J.L."/>
            <person name="Rokas A."/>
            <person name="Carro J."/>
            <person name="Camarero S."/>
            <person name="Ferreira P."/>
            <person name="Molpeceres G."/>
            <person name="Ruiz-Duenas F.J."/>
            <person name="Serrano A."/>
            <person name="Henrissat B."/>
            <person name="Drula E."/>
            <person name="Hughes K.W."/>
            <person name="Mata J.L."/>
            <person name="Ishikawa N.K."/>
            <person name="Vargas-Isla R."/>
            <person name="Ushijima S."/>
            <person name="Smith C.A."/>
            <person name="Ahrendt S."/>
            <person name="Andreopoulos W."/>
            <person name="He G."/>
            <person name="Labutti K."/>
            <person name="Lipzen A."/>
            <person name="Ng V."/>
            <person name="Riley R."/>
            <person name="Sandor L."/>
            <person name="Barry K."/>
            <person name="Martinez A.T."/>
            <person name="Xiao Y."/>
            <person name="Gibbons J.G."/>
            <person name="Terashima K."/>
            <person name="Grigoriev I.V."/>
            <person name="Hibbett D.S."/>
        </authorList>
    </citation>
    <scope>NUCLEOTIDE SEQUENCE</scope>
    <source>
        <strain evidence="1">RHP3577 ss4</strain>
    </source>
</reference>
<accession>A0ABQ8VBF1</accession>
<gene>
    <name evidence="1" type="ORF">C8R41DRAFT_843473</name>
</gene>
<protein>
    <recommendedName>
        <fullName evidence="3">Secreted protein</fullName>
    </recommendedName>
</protein>
<dbReference type="EMBL" id="JANVFT010000063">
    <property type="protein sequence ID" value="KAJ4479454.1"/>
    <property type="molecule type" value="Genomic_DNA"/>
</dbReference>
<proteinExistence type="predicted"/>
<keyword evidence="2" id="KW-1185">Reference proteome</keyword>
<evidence type="ECO:0000313" key="1">
    <source>
        <dbReference type="EMBL" id="KAJ4479454.1"/>
    </source>
</evidence>
<organism evidence="1 2">
    <name type="scientific">Lentinula lateritia</name>
    <dbReference type="NCBI Taxonomy" id="40482"/>
    <lineage>
        <taxon>Eukaryota</taxon>
        <taxon>Fungi</taxon>
        <taxon>Dikarya</taxon>
        <taxon>Basidiomycota</taxon>
        <taxon>Agaricomycotina</taxon>
        <taxon>Agaricomycetes</taxon>
        <taxon>Agaricomycetidae</taxon>
        <taxon>Agaricales</taxon>
        <taxon>Marasmiineae</taxon>
        <taxon>Omphalotaceae</taxon>
        <taxon>Lentinula</taxon>
    </lineage>
</organism>